<keyword evidence="9" id="KW-1185">Reference proteome</keyword>
<evidence type="ECO:0000256" key="6">
    <source>
        <dbReference type="SAM" id="Phobius"/>
    </source>
</evidence>
<gene>
    <name evidence="8" type="ORF">LARI1_G000703</name>
</gene>
<evidence type="ECO:0000256" key="2">
    <source>
        <dbReference type="ARBA" id="ARBA00008170"/>
    </source>
</evidence>
<evidence type="ECO:0000313" key="8">
    <source>
        <dbReference type="EMBL" id="TVY21664.1"/>
    </source>
</evidence>
<proteinExistence type="inferred from homology"/>
<reference evidence="8 9" key="1">
    <citation type="submission" date="2018-05" db="EMBL/GenBank/DDBJ databases">
        <title>Whole genome sequencing for identification of molecular markers to develop diagnostic detection tools for the regulated plant pathogen Lachnellula willkommii.</title>
        <authorList>
            <person name="Giroux E."/>
            <person name="Bilodeau G."/>
        </authorList>
    </citation>
    <scope>NUCLEOTIDE SEQUENCE [LARGE SCALE GENOMIC DNA]</scope>
    <source>
        <strain evidence="8 9">CBS 203.66</strain>
    </source>
</reference>
<comment type="similarity">
    <text evidence="2">Belongs to the Ca(2+):cation antiporter (CaCA) (TC 2.A.19) family.</text>
</comment>
<evidence type="ECO:0000256" key="3">
    <source>
        <dbReference type="ARBA" id="ARBA00022692"/>
    </source>
</evidence>
<keyword evidence="4 6" id="KW-1133">Transmembrane helix</keyword>
<comment type="subcellular location">
    <subcellularLocation>
        <location evidence="1">Membrane</location>
        <topology evidence="1">Multi-pass membrane protein</topology>
    </subcellularLocation>
</comment>
<organism evidence="8 9">
    <name type="scientific">Lachnellula arida</name>
    <dbReference type="NCBI Taxonomy" id="1316785"/>
    <lineage>
        <taxon>Eukaryota</taxon>
        <taxon>Fungi</taxon>
        <taxon>Dikarya</taxon>
        <taxon>Ascomycota</taxon>
        <taxon>Pezizomycotina</taxon>
        <taxon>Leotiomycetes</taxon>
        <taxon>Helotiales</taxon>
        <taxon>Lachnaceae</taxon>
        <taxon>Lachnellula</taxon>
    </lineage>
</organism>
<feature type="transmembrane region" description="Helical" evidence="6">
    <location>
        <begin position="107"/>
        <end position="125"/>
    </location>
</feature>
<evidence type="ECO:0000256" key="4">
    <source>
        <dbReference type="ARBA" id="ARBA00022989"/>
    </source>
</evidence>
<sequence>MVDTDTICFNIAAFISDLFVLERAADKFVEHTAKLAGRRVPPSLVALLTAGAEWEELAVVVAAIAQHQAPLAMGNILGSCISNIIGAFGLGLIFAPADISFDRSSKIYTTVLLVLTSFFALYMLFGQILGRFGGGVLIATFVVHICSIAWAIYKGIVTPPEEMIPIPKATATQTQDPTSSQL</sequence>
<dbReference type="OrthoDB" id="2127281at2759"/>
<evidence type="ECO:0000313" key="9">
    <source>
        <dbReference type="Proteomes" id="UP000469559"/>
    </source>
</evidence>
<accession>A0A8T9BNI5</accession>
<dbReference type="FunFam" id="1.20.1420.30:FF:000039">
    <property type="entry name" value="WGS project CABT00000000 data, contig 2.3"/>
    <property type="match status" value="1"/>
</dbReference>
<dbReference type="EMBL" id="QGMF01000010">
    <property type="protein sequence ID" value="TVY21664.1"/>
    <property type="molecule type" value="Genomic_DNA"/>
</dbReference>
<protein>
    <recommendedName>
        <fullName evidence="7">Sodium/calcium exchanger membrane region domain-containing protein</fullName>
    </recommendedName>
</protein>
<comment type="caution">
    <text evidence="8">The sequence shown here is derived from an EMBL/GenBank/DDBJ whole genome shotgun (WGS) entry which is preliminary data.</text>
</comment>
<feature type="transmembrane region" description="Helical" evidence="6">
    <location>
        <begin position="76"/>
        <end position="95"/>
    </location>
</feature>
<dbReference type="GO" id="GO:0055085">
    <property type="term" value="P:transmembrane transport"/>
    <property type="evidence" value="ECO:0007669"/>
    <property type="project" value="InterPro"/>
</dbReference>
<name>A0A8T9BNI5_9HELO</name>
<feature type="transmembrane region" description="Helical" evidence="6">
    <location>
        <begin position="132"/>
        <end position="153"/>
    </location>
</feature>
<dbReference type="AlphaFoldDB" id="A0A8T9BNI5"/>
<dbReference type="InterPro" id="IPR044880">
    <property type="entry name" value="NCX_ion-bd_dom_sf"/>
</dbReference>
<keyword evidence="5 6" id="KW-0472">Membrane</keyword>
<feature type="domain" description="Sodium/calcium exchanger membrane region" evidence="7">
    <location>
        <begin position="11"/>
        <end position="145"/>
    </location>
</feature>
<dbReference type="InterPro" id="IPR004837">
    <property type="entry name" value="NaCa_Exmemb"/>
</dbReference>
<dbReference type="GO" id="GO:0016020">
    <property type="term" value="C:membrane"/>
    <property type="evidence" value="ECO:0007669"/>
    <property type="project" value="UniProtKB-SubCell"/>
</dbReference>
<dbReference type="Proteomes" id="UP000469559">
    <property type="component" value="Unassembled WGS sequence"/>
</dbReference>
<dbReference type="Gene3D" id="1.20.1420.30">
    <property type="entry name" value="NCX, central ion-binding region"/>
    <property type="match status" value="1"/>
</dbReference>
<keyword evidence="3 6" id="KW-0812">Transmembrane</keyword>
<evidence type="ECO:0000256" key="5">
    <source>
        <dbReference type="ARBA" id="ARBA00023136"/>
    </source>
</evidence>
<evidence type="ECO:0000259" key="7">
    <source>
        <dbReference type="Pfam" id="PF01699"/>
    </source>
</evidence>
<dbReference type="Pfam" id="PF01699">
    <property type="entry name" value="Na_Ca_ex"/>
    <property type="match status" value="1"/>
</dbReference>
<evidence type="ECO:0000256" key="1">
    <source>
        <dbReference type="ARBA" id="ARBA00004141"/>
    </source>
</evidence>